<dbReference type="InterPro" id="IPR021133">
    <property type="entry name" value="HEAT_type_2"/>
</dbReference>
<dbReference type="OrthoDB" id="5574975at2759"/>
<organism evidence="8 9">
    <name type="scientific">Paramuricea clavata</name>
    <name type="common">Red gorgonian</name>
    <name type="synonym">Violescent sea-whip</name>
    <dbReference type="NCBI Taxonomy" id="317549"/>
    <lineage>
        <taxon>Eukaryota</taxon>
        <taxon>Metazoa</taxon>
        <taxon>Cnidaria</taxon>
        <taxon>Anthozoa</taxon>
        <taxon>Octocorallia</taxon>
        <taxon>Malacalcyonacea</taxon>
        <taxon>Plexauridae</taxon>
        <taxon>Paramuricea</taxon>
    </lineage>
</organism>
<dbReference type="PROSITE" id="PS50077">
    <property type="entry name" value="HEAT_REPEAT"/>
    <property type="match status" value="1"/>
</dbReference>
<dbReference type="GO" id="GO:0010008">
    <property type="term" value="C:endosome membrane"/>
    <property type="evidence" value="ECO:0007669"/>
    <property type="project" value="TreeGrafter"/>
</dbReference>
<dbReference type="Proteomes" id="UP001152795">
    <property type="component" value="Unassembled WGS sequence"/>
</dbReference>
<comment type="function">
    <text evidence="6">Scaffold protein component of the PI(3,5)P2 regulatory complex which regulates both the synthesis and turnover of phosphatidylinositol 3,5-bisphosphate (PtdIns(3,5)P2). Pentamerizes into a star-shaped structure and nucleates the assembly of the complex. The pentamer binds a single copy each of PIKFYVE and FIG4 and coordinates both PIKfyve kinase activity and FIG4 phosphatase activity, being required to maintain normal levels of phosphatidylinositol 3-phosphate (PtdIns(3)P) and phosphatidylinositol 5-phosphate (PtdIns(5)P). Plays a role in the biogenesis of endosome carrier vesicles (ECV) / multivesicular bodies (MVB) transport intermediates from early endosomes.</text>
</comment>
<evidence type="ECO:0000256" key="4">
    <source>
        <dbReference type="ARBA" id="ARBA00022737"/>
    </source>
</evidence>
<dbReference type="InterPro" id="IPR016024">
    <property type="entry name" value="ARM-type_fold"/>
</dbReference>
<comment type="subunit">
    <text evidence="7">Forms pentamers. Component of the PI(3,5)P2 regulatory complex/PAS complex, at least composed of PIKFYVE, FIG4 and VAC14. VAC14 nucleates the assembly of the complex and serves as a scaffold by pentamerizing into a star-shaped structure, which can bind a single copy each of PIKFYVE and FIG4 and coordinates their activities. Interacts with NOS1.</text>
</comment>
<evidence type="ECO:0000256" key="5">
    <source>
        <dbReference type="ARBA" id="ARBA00023136"/>
    </source>
</evidence>
<evidence type="ECO:0000256" key="1">
    <source>
        <dbReference type="ARBA" id="ARBA00004308"/>
    </source>
</evidence>
<comment type="caution">
    <text evidence="8">The sequence shown here is derived from an EMBL/GenBank/DDBJ whole genome shotgun (WGS) entry which is preliminary data.</text>
</comment>
<dbReference type="InterPro" id="IPR021841">
    <property type="entry name" value="VAC14_Fig4p-bd"/>
</dbReference>
<keyword evidence="5" id="KW-0472">Membrane</keyword>
<evidence type="ECO:0000313" key="8">
    <source>
        <dbReference type="EMBL" id="CAB3987615.1"/>
    </source>
</evidence>
<name>A0A7D9DKT5_PARCT</name>
<dbReference type="InterPro" id="IPR011989">
    <property type="entry name" value="ARM-like"/>
</dbReference>
<comment type="subcellular location">
    <subcellularLocation>
        <location evidence="1">Endomembrane system</location>
    </subcellularLocation>
</comment>
<protein>
    <recommendedName>
        <fullName evidence="3">Protein VAC14 homolog</fullName>
    </recommendedName>
</protein>
<reference evidence="8" key="1">
    <citation type="submission" date="2020-04" db="EMBL/GenBank/DDBJ databases">
        <authorList>
            <person name="Alioto T."/>
            <person name="Alioto T."/>
            <person name="Gomez Garrido J."/>
        </authorList>
    </citation>
    <scope>NUCLEOTIDE SEQUENCE</scope>
    <source>
        <strain evidence="8">A484AB</strain>
    </source>
</reference>
<dbReference type="InterPro" id="IPR026825">
    <property type="entry name" value="Vac14"/>
</dbReference>
<dbReference type="PANTHER" id="PTHR16023:SF0">
    <property type="entry name" value="PROTEIN VAC14 HOMOLOG"/>
    <property type="match status" value="1"/>
</dbReference>
<keyword evidence="4" id="KW-0677">Repeat</keyword>
<evidence type="ECO:0000256" key="7">
    <source>
        <dbReference type="ARBA" id="ARBA00047092"/>
    </source>
</evidence>
<proteinExistence type="inferred from homology"/>
<evidence type="ECO:0000256" key="3">
    <source>
        <dbReference type="ARBA" id="ARBA00013840"/>
    </source>
</evidence>
<gene>
    <name evidence="8" type="ORF">PACLA_8A056176</name>
</gene>
<dbReference type="SUPFAM" id="SSF48371">
    <property type="entry name" value="ARM repeat"/>
    <property type="match status" value="1"/>
</dbReference>
<dbReference type="Pfam" id="PF11916">
    <property type="entry name" value="Vac14_Fig4_bd"/>
    <property type="match status" value="1"/>
</dbReference>
<dbReference type="AlphaFoldDB" id="A0A7D9DKT5"/>
<dbReference type="Gene3D" id="1.25.10.10">
    <property type="entry name" value="Leucine-rich Repeat Variant"/>
    <property type="match status" value="3"/>
</dbReference>
<sequence length="719" mass="81807">MAEKDMFPLNPTLMRGLNDKLYEKRKIAALEIERMVKEFIANNDVAMIKRLTSVLTTEFSVSHNPHSRKGGLIGLAATAIALGKESVAYLQELIPPVLSCFYDQDSRVRYYACEALYNISKVARGAVLPFFNQIFDGLSKLASDTDPNVKSGADLLDRLIKDIVTESTSFDLVSFIPLLRDRMYTTNPFAKQFIVSWILVLDSVPDLDMIVHLPEILDGIFTIFQDKSAEIRKMCEAALGEFLREIKKSPENVNFADMVNIVVVHSTSSDEIIQFTAVLWLREFLSLSGRTMIPYCANILSAVLPCVSYEHCKFNTKEVATNVNQRVRDLITTDDDNETSSPERSMKNSERMDCDMESVEYNLDLGSVLTILTSQLSNENVLTRLAVLKWVLLLLDKTPSKLFKHMEKIFPVLLDRVSDSSDDVVMADLEVLSVISASEAGLPMSSEITSPDKTANGKSSAKNINEYFYKFLLNLVAKFRIDGKLLEEKGCFIIRHLCLLLSSEDIYRTLAEILLQENDLKFASLMVKTLNIILLTSSELFELRHKLKELKTRESCELFSALYKSWCHNAVATFSLCLLTQTYQHGCDLLMMFGDLEVHVDFLVQIDKLVQLIESPIFTYLRLQLLDTQNNFYLLKSLYGLLMLLPQSDAFTTLRHRLDCVPNGHLLQSPQTKGKDFEKREYVKKIDFTALLQHFKTVQDRHVTRRHRKEPITNGLEPT</sequence>
<comment type="similarity">
    <text evidence="2">Belongs to the VAC14 family.</text>
</comment>
<accession>A0A7D9DKT5</accession>
<evidence type="ECO:0000256" key="6">
    <source>
        <dbReference type="ARBA" id="ARBA00045654"/>
    </source>
</evidence>
<dbReference type="GO" id="GO:0070772">
    <property type="term" value="C:PAS complex"/>
    <property type="evidence" value="ECO:0007669"/>
    <property type="project" value="InterPro"/>
</dbReference>
<dbReference type="GO" id="GO:0006661">
    <property type="term" value="P:phosphatidylinositol biosynthetic process"/>
    <property type="evidence" value="ECO:0007669"/>
    <property type="project" value="InterPro"/>
</dbReference>
<dbReference type="PANTHER" id="PTHR16023">
    <property type="entry name" value="TAX1 BINDING PROTEIN-RELATED"/>
    <property type="match status" value="1"/>
</dbReference>
<dbReference type="EMBL" id="CACRXK020001202">
    <property type="protein sequence ID" value="CAB3987615.1"/>
    <property type="molecule type" value="Genomic_DNA"/>
</dbReference>
<evidence type="ECO:0000256" key="2">
    <source>
        <dbReference type="ARBA" id="ARBA00010225"/>
    </source>
</evidence>
<dbReference type="Pfam" id="PF12755">
    <property type="entry name" value="Vac14_Fab1_bd"/>
    <property type="match status" value="1"/>
</dbReference>
<evidence type="ECO:0000313" key="9">
    <source>
        <dbReference type="Proteomes" id="UP001152795"/>
    </source>
</evidence>
<keyword evidence="9" id="KW-1185">Reference proteome</keyword>